<name>A0A0A9AR80_ARUDO</name>
<protein>
    <submittedName>
        <fullName evidence="1">Uncharacterized protein</fullName>
    </submittedName>
</protein>
<reference evidence="1" key="2">
    <citation type="journal article" date="2015" name="Data Brief">
        <title>Shoot transcriptome of the giant reed, Arundo donax.</title>
        <authorList>
            <person name="Barrero R.A."/>
            <person name="Guerrero F.D."/>
            <person name="Moolhuijzen P."/>
            <person name="Goolsby J.A."/>
            <person name="Tidwell J."/>
            <person name="Bellgard S.E."/>
            <person name="Bellgard M.I."/>
        </authorList>
    </citation>
    <scope>NUCLEOTIDE SEQUENCE</scope>
    <source>
        <tissue evidence="1">Shoot tissue taken approximately 20 cm above the soil surface</tissue>
    </source>
</reference>
<dbReference type="AlphaFoldDB" id="A0A0A9AR80"/>
<evidence type="ECO:0000313" key="1">
    <source>
        <dbReference type="EMBL" id="JAD52388.1"/>
    </source>
</evidence>
<dbReference type="EMBL" id="GBRH01245507">
    <property type="protein sequence ID" value="JAD52388.1"/>
    <property type="molecule type" value="Transcribed_RNA"/>
</dbReference>
<proteinExistence type="predicted"/>
<accession>A0A0A9AR80</accession>
<organism evidence="1">
    <name type="scientific">Arundo donax</name>
    <name type="common">Giant reed</name>
    <name type="synonym">Donax arundinaceus</name>
    <dbReference type="NCBI Taxonomy" id="35708"/>
    <lineage>
        <taxon>Eukaryota</taxon>
        <taxon>Viridiplantae</taxon>
        <taxon>Streptophyta</taxon>
        <taxon>Embryophyta</taxon>
        <taxon>Tracheophyta</taxon>
        <taxon>Spermatophyta</taxon>
        <taxon>Magnoliopsida</taxon>
        <taxon>Liliopsida</taxon>
        <taxon>Poales</taxon>
        <taxon>Poaceae</taxon>
        <taxon>PACMAD clade</taxon>
        <taxon>Arundinoideae</taxon>
        <taxon>Arundineae</taxon>
        <taxon>Arundo</taxon>
    </lineage>
</organism>
<reference evidence="1" key="1">
    <citation type="submission" date="2014-09" db="EMBL/GenBank/DDBJ databases">
        <authorList>
            <person name="Magalhaes I.L.F."/>
            <person name="Oliveira U."/>
            <person name="Santos F.R."/>
            <person name="Vidigal T.H.D.A."/>
            <person name="Brescovit A.D."/>
            <person name="Santos A.J."/>
        </authorList>
    </citation>
    <scope>NUCLEOTIDE SEQUENCE</scope>
    <source>
        <tissue evidence="1">Shoot tissue taken approximately 20 cm above the soil surface</tissue>
    </source>
</reference>
<sequence length="24" mass="2963">MIKPQINLLVSKYIDFFLYRLFSI</sequence>